<sequence>MGLVPWVERSIFLWYFCTIFAFVVDIKSLIAYSSVAHIGLVLRELVVFGKVSEYLVLLLLLGRLWLVSYALVIFYQNEKSANAGILTVLFNRVGDVVILLRISLIYNKEITYSFFCLTSSCHSSSYPSICFSSFFYVGYS</sequence>
<proteinExistence type="predicted"/>
<dbReference type="AlphaFoldDB" id="A0A8J5K2I2"/>
<dbReference type="GO" id="GO:0008137">
    <property type="term" value="F:NADH dehydrogenase (ubiquinone) activity"/>
    <property type="evidence" value="ECO:0007669"/>
    <property type="project" value="UniProtKB-EC"/>
</dbReference>
<evidence type="ECO:0000259" key="5">
    <source>
        <dbReference type="Pfam" id="PF00361"/>
    </source>
</evidence>
<keyword evidence="4" id="KW-0472">Membrane</keyword>
<dbReference type="EC" id="7.1.1.2" evidence="2"/>
<organism evidence="6 8">
    <name type="scientific">Homarus americanus</name>
    <name type="common">American lobster</name>
    <dbReference type="NCBI Taxonomy" id="6706"/>
    <lineage>
        <taxon>Eukaryota</taxon>
        <taxon>Metazoa</taxon>
        <taxon>Ecdysozoa</taxon>
        <taxon>Arthropoda</taxon>
        <taxon>Crustacea</taxon>
        <taxon>Multicrustacea</taxon>
        <taxon>Malacostraca</taxon>
        <taxon>Eumalacostraca</taxon>
        <taxon>Eucarida</taxon>
        <taxon>Decapoda</taxon>
        <taxon>Pleocyemata</taxon>
        <taxon>Astacidea</taxon>
        <taxon>Nephropoidea</taxon>
        <taxon>Nephropidae</taxon>
        <taxon>Homarus</taxon>
    </lineage>
</organism>
<feature type="non-terminal residue" evidence="6">
    <location>
        <position position="1"/>
    </location>
</feature>
<gene>
    <name evidence="6" type="primary">ND5-L2</name>
    <name evidence="7" type="synonym">ND5-L3</name>
    <name evidence="6" type="ORF">Hamer_G002416</name>
    <name evidence="7" type="ORF">Hamer_G002417</name>
</gene>
<evidence type="ECO:0000313" key="6">
    <source>
        <dbReference type="EMBL" id="KAG7168387.1"/>
    </source>
</evidence>
<name>A0A8J5K2I2_HOMAM</name>
<keyword evidence="4" id="KW-0812">Transmembrane</keyword>
<evidence type="ECO:0000256" key="3">
    <source>
        <dbReference type="ARBA" id="ARBA00049551"/>
    </source>
</evidence>
<evidence type="ECO:0000313" key="7">
    <source>
        <dbReference type="EMBL" id="KAG7168388.1"/>
    </source>
</evidence>
<dbReference type="Proteomes" id="UP000747542">
    <property type="component" value="Unassembled WGS sequence"/>
</dbReference>
<dbReference type="Pfam" id="PF00361">
    <property type="entry name" value="Proton_antipo_M"/>
    <property type="match status" value="1"/>
</dbReference>
<comment type="catalytic activity">
    <reaction evidence="3">
        <text>a ubiquinone + NADH + 5 H(+)(in) = a ubiquinol + NAD(+) + 4 H(+)(out)</text>
        <dbReference type="Rhea" id="RHEA:29091"/>
        <dbReference type="Rhea" id="RHEA-COMP:9565"/>
        <dbReference type="Rhea" id="RHEA-COMP:9566"/>
        <dbReference type="ChEBI" id="CHEBI:15378"/>
        <dbReference type="ChEBI" id="CHEBI:16389"/>
        <dbReference type="ChEBI" id="CHEBI:17976"/>
        <dbReference type="ChEBI" id="CHEBI:57540"/>
        <dbReference type="ChEBI" id="CHEBI:57945"/>
        <dbReference type="EC" id="7.1.1.2"/>
    </reaction>
</comment>
<feature type="transmembrane region" description="Helical" evidence="4">
    <location>
        <begin position="81"/>
        <end position="100"/>
    </location>
</feature>
<evidence type="ECO:0000313" key="8">
    <source>
        <dbReference type="Proteomes" id="UP000747542"/>
    </source>
</evidence>
<comment type="function">
    <text evidence="1">Core subunit of the mitochondrial membrane respiratory chain NADH dehydrogenase (Complex I) that is believed to belong to the minimal assembly required for catalysis. Complex I functions in the transfer of electrons from NADH to the respiratory chain. The immediate electron acceptor for the enzyme is believed to be ubiquinone.</text>
</comment>
<feature type="transmembrane region" description="Helical" evidence="4">
    <location>
        <begin position="54"/>
        <end position="75"/>
    </location>
</feature>
<evidence type="ECO:0000256" key="4">
    <source>
        <dbReference type="SAM" id="Phobius"/>
    </source>
</evidence>
<keyword evidence="8" id="KW-1185">Reference proteome</keyword>
<reference evidence="6" key="1">
    <citation type="journal article" date="2021" name="Sci. Adv.">
        <title>The American lobster genome reveals insights on longevity, neural, and immune adaptations.</title>
        <authorList>
            <person name="Polinski J.M."/>
            <person name="Zimin A.V."/>
            <person name="Clark K.F."/>
            <person name="Kohn A.B."/>
            <person name="Sadowski N."/>
            <person name="Timp W."/>
            <person name="Ptitsyn A."/>
            <person name="Khanna P."/>
            <person name="Romanova D.Y."/>
            <person name="Williams P."/>
            <person name="Greenwood S.J."/>
            <person name="Moroz L.L."/>
            <person name="Walt D.R."/>
            <person name="Bodnar A.G."/>
        </authorList>
    </citation>
    <scope>NUCLEOTIDE SEQUENCE</scope>
    <source>
        <strain evidence="6">GMGI-L3</strain>
    </source>
</reference>
<dbReference type="InterPro" id="IPR001750">
    <property type="entry name" value="ND/Mrp_TM"/>
</dbReference>
<evidence type="ECO:0000256" key="2">
    <source>
        <dbReference type="ARBA" id="ARBA00012944"/>
    </source>
</evidence>
<feature type="domain" description="NADH:quinone oxidoreductase/Mrp antiporter transmembrane" evidence="5">
    <location>
        <begin position="24"/>
        <end position="59"/>
    </location>
</feature>
<dbReference type="EMBL" id="JAHLQT010020073">
    <property type="protein sequence ID" value="KAG7168387.1"/>
    <property type="molecule type" value="Genomic_DNA"/>
</dbReference>
<keyword evidence="4" id="KW-1133">Transmembrane helix</keyword>
<comment type="caution">
    <text evidence="6">The sequence shown here is derived from an EMBL/GenBank/DDBJ whole genome shotgun (WGS) entry which is preliminary data.</text>
</comment>
<evidence type="ECO:0000256" key="1">
    <source>
        <dbReference type="ARBA" id="ARBA00003257"/>
    </source>
</evidence>
<dbReference type="EMBL" id="JAHLQT010020073">
    <property type="protein sequence ID" value="KAG7168388.1"/>
    <property type="molecule type" value="Genomic_DNA"/>
</dbReference>
<feature type="transmembrane region" description="Helical" evidence="4">
    <location>
        <begin position="12"/>
        <end position="42"/>
    </location>
</feature>
<protein>
    <recommendedName>
        <fullName evidence="2">NADH:ubiquinone reductase (H(+)-translocating)</fullName>
        <ecNumber evidence="2">7.1.1.2</ecNumber>
    </recommendedName>
</protein>
<accession>A0A8J5K2I2</accession>